<reference evidence="10" key="1">
    <citation type="submission" date="2024-06" db="EMBL/GenBank/DDBJ databases">
        <title>Multi-omics analyses provide insights into the biosynthesis of the anticancer antibiotic pleurotin in Hohenbuehelia grisea.</title>
        <authorList>
            <person name="Weaver J.A."/>
            <person name="Alberti F."/>
        </authorList>
    </citation>
    <scope>NUCLEOTIDE SEQUENCE [LARGE SCALE GENOMIC DNA]</scope>
    <source>
        <strain evidence="10">T-177</strain>
    </source>
</reference>
<feature type="transmembrane region" description="Helical" evidence="7">
    <location>
        <begin position="473"/>
        <end position="494"/>
    </location>
</feature>
<gene>
    <name evidence="9" type="ORF">HGRIS_000897</name>
</gene>
<keyword evidence="5 7" id="KW-0472">Membrane</keyword>
<evidence type="ECO:0000259" key="8">
    <source>
        <dbReference type="PROSITE" id="PS50850"/>
    </source>
</evidence>
<comment type="subcellular location">
    <subcellularLocation>
        <location evidence="1">Membrane</location>
        <topology evidence="1">Multi-pass membrane protein</topology>
    </subcellularLocation>
</comment>
<dbReference type="SUPFAM" id="SSF103473">
    <property type="entry name" value="MFS general substrate transporter"/>
    <property type="match status" value="1"/>
</dbReference>
<comment type="caution">
    <text evidence="9">The sequence shown here is derived from an EMBL/GenBank/DDBJ whole genome shotgun (WGS) entry which is preliminary data.</text>
</comment>
<dbReference type="InterPro" id="IPR011701">
    <property type="entry name" value="MFS"/>
</dbReference>
<dbReference type="PROSITE" id="PS50850">
    <property type="entry name" value="MFS"/>
    <property type="match status" value="1"/>
</dbReference>
<evidence type="ECO:0000256" key="3">
    <source>
        <dbReference type="ARBA" id="ARBA00022692"/>
    </source>
</evidence>
<dbReference type="PRINTS" id="PR01035">
    <property type="entry name" value="TCRTETA"/>
</dbReference>
<feature type="transmembrane region" description="Helical" evidence="7">
    <location>
        <begin position="343"/>
        <end position="364"/>
    </location>
</feature>
<evidence type="ECO:0000256" key="2">
    <source>
        <dbReference type="ARBA" id="ARBA00022448"/>
    </source>
</evidence>
<feature type="transmembrane region" description="Helical" evidence="7">
    <location>
        <begin position="101"/>
        <end position="126"/>
    </location>
</feature>
<keyword evidence="2" id="KW-0813">Transport</keyword>
<keyword evidence="10" id="KW-1185">Reference proteome</keyword>
<dbReference type="Gene3D" id="1.20.1250.20">
    <property type="entry name" value="MFS general substrate transporter like domains"/>
    <property type="match status" value="1"/>
</dbReference>
<evidence type="ECO:0000256" key="5">
    <source>
        <dbReference type="ARBA" id="ARBA00023136"/>
    </source>
</evidence>
<feature type="transmembrane region" description="Helical" evidence="7">
    <location>
        <begin position="370"/>
        <end position="389"/>
    </location>
</feature>
<dbReference type="Pfam" id="PF07690">
    <property type="entry name" value="MFS_1"/>
    <property type="match status" value="1"/>
</dbReference>
<evidence type="ECO:0000256" key="4">
    <source>
        <dbReference type="ARBA" id="ARBA00022989"/>
    </source>
</evidence>
<dbReference type="PANTHER" id="PTHR23504:SF15">
    <property type="entry name" value="MAJOR FACILITATOR SUPERFAMILY (MFS) PROFILE DOMAIN-CONTAINING PROTEIN"/>
    <property type="match status" value="1"/>
</dbReference>
<name>A0ABR3IQ47_9AGAR</name>
<feature type="transmembrane region" description="Helical" evidence="7">
    <location>
        <begin position="202"/>
        <end position="224"/>
    </location>
</feature>
<organism evidence="9 10">
    <name type="scientific">Hohenbuehelia grisea</name>
    <dbReference type="NCBI Taxonomy" id="104357"/>
    <lineage>
        <taxon>Eukaryota</taxon>
        <taxon>Fungi</taxon>
        <taxon>Dikarya</taxon>
        <taxon>Basidiomycota</taxon>
        <taxon>Agaricomycotina</taxon>
        <taxon>Agaricomycetes</taxon>
        <taxon>Agaricomycetidae</taxon>
        <taxon>Agaricales</taxon>
        <taxon>Pleurotineae</taxon>
        <taxon>Pleurotaceae</taxon>
        <taxon>Hohenbuehelia</taxon>
    </lineage>
</organism>
<keyword evidence="4 7" id="KW-1133">Transmembrane helix</keyword>
<accession>A0ABR3IQ47</accession>
<evidence type="ECO:0000256" key="6">
    <source>
        <dbReference type="SAM" id="MobiDB-lite"/>
    </source>
</evidence>
<dbReference type="Proteomes" id="UP001556367">
    <property type="component" value="Unassembled WGS sequence"/>
</dbReference>
<evidence type="ECO:0000256" key="7">
    <source>
        <dbReference type="SAM" id="Phobius"/>
    </source>
</evidence>
<evidence type="ECO:0000313" key="9">
    <source>
        <dbReference type="EMBL" id="KAL0945405.1"/>
    </source>
</evidence>
<feature type="transmembrane region" description="Helical" evidence="7">
    <location>
        <begin position="69"/>
        <end position="89"/>
    </location>
</feature>
<protein>
    <recommendedName>
        <fullName evidence="8">Major facilitator superfamily (MFS) profile domain-containing protein</fullName>
    </recommendedName>
</protein>
<evidence type="ECO:0000313" key="10">
    <source>
        <dbReference type="Proteomes" id="UP001556367"/>
    </source>
</evidence>
<dbReference type="InterPro" id="IPR001958">
    <property type="entry name" value="Tet-R_TetA/multi-R_MdtG-like"/>
</dbReference>
<dbReference type="EMBL" id="JASNQZ010000018">
    <property type="protein sequence ID" value="KAL0945405.1"/>
    <property type="molecule type" value="Genomic_DNA"/>
</dbReference>
<feature type="region of interest" description="Disordered" evidence="6">
    <location>
        <begin position="261"/>
        <end position="288"/>
    </location>
</feature>
<feature type="transmembrane region" description="Helical" evidence="7">
    <location>
        <begin position="290"/>
        <end position="312"/>
    </location>
</feature>
<dbReference type="InterPro" id="IPR036259">
    <property type="entry name" value="MFS_trans_sf"/>
</dbReference>
<sequence length="504" mass="54286">MTVNDNGNHSEVENTVEAREQTPLPRLQLAITYLIAGAEPVANSVIYPFVNQFVRETGITGGDERKTGYYAGIIESVFYIAECATVLLWGRASDHWGRRPILLAGTIGLAMAMLGFGLSTHFWMLVVSRCAQGAFNGNIGVVKNVMAEITDSSNRAAAFSFYGPVWAAGSTLGPLIGGGLARPAQRWPETFGKIQLFVSHPYFLPCAIAGVYSIFSFVISAICLRETLPSIVAWQSSKNMEQAERAPNLETALLEGEHHPGYGATSDDDLSTCSSTSSTRSKPESFTSPPVLSVLTGPVCLALTNLGILAFTDQAYQALIPLMYSTSIPLGGLNFTPARIGTILGTWGVLNGVTNIMCFAYAIRRWGPRTVFRVSFGSYFISIGAFPLMSILAKRSGEFDIWVAAAMLLQLTSYMMSFFAYGAIQIFVIDSMPSPEAMATVNGIAQVATSSMRSLGPSFSSSLFSVSLEHHLLGGYMVYVVLASVILIGLQISSKLPHHLVGKM</sequence>
<feature type="compositionally biased region" description="Low complexity" evidence="6">
    <location>
        <begin position="271"/>
        <end position="280"/>
    </location>
</feature>
<keyword evidence="3 7" id="KW-0812">Transmembrane</keyword>
<proteinExistence type="predicted"/>
<dbReference type="InterPro" id="IPR020846">
    <property type="entry name" value="MFS_dom"/>
</dbReference>
<feature type="transmembrane region" description="Helical" evidence="7">
    <location>
        <begin position="401"/>
        <end position="428"/>
    </location>
</feature>
<dbReference type="PANTHER" id="PTHR23504">
    <property type="entry name" value="MAJOR FACILITATOR SUPERFAMILY DOMAIN-CONTAINING PROTEIN 10"/>
    <property type="match status" value="1"/>
</dbReference>
<evidence type="ECO:0000256" key="1">
    <source>
        <dbReference type="ARBA" id="ARBA00004141"/>
    </source>
</evidence>
<feature type="domain" description="Major facilitator superfamily (MFS) profile" evidence="8">
    <location>
        <begin position="25"/>
        <end position="501"/>
    </location>
</feature>